<feature type="transmembrane region" description="Helical" evidence="7">
    <location>
        <begin position="12"/>
        <end position="37"/>
    </location>
</feature>
<feature type="transmembrane region" description="Helical" evidence="7">
    <location>
        <begin position="49"/>
        <end position="67"/>
    </location>
</feature>
<dbReference type="PANTHER" id="PTHR43266">
    <property type="entry name" value="MACROLIDE-EFFLUX PROTEIN"/>
    <property type="match status" value="1"/>
</dbReference>
<feature type="transmembrane region" description="Helical" evidence="7">
    <location>
        <begin position="315"/>
        <end position="333"/>
    </location>
</feature>
<dbReference type="GO" id="GO:0005886">
    <property type="term" value="C:plasma membrane"/>
    <property type="evidence" value="ECO:0007669"/>
    <property type="project" value="UniProtKB-SubCell"/>
</dbReference>
<dbReference type="InterPro" id="IPR020846">
    <property type="entry name" value="MFS_dom"/>
</dbReference>
<keyword evidence="6 7" id="KW-0472">Membrane</keyword>
<dbReference type="EMBL" id="LCDD01000009">
    <property type="protein sequence ID" value="KKS47064.1"/>
    <property type="molecule type" value="Genomic_DNA"/>
</dbReference>
<protein>
    <recommendedName>
        <fullName evidence="8">Major facilitator superfamily (MFS) profile domain-containing protein</fullName>
    </recommendedName>
</protein>
<evidence type="ECO:0000256" key="2">
    <source>
        <dbReference type="ARBA" id="ARBA00022448"/>
    </source>
</evidence>
<feature type="transmembrane region" description="Helical" evidence="7">
    <location>
        <begin position="226"/>
        <end position="246"/>
    </location>
</feature>
<feature type="transmembrane region" description="Helical" evidence="7">
    <location>
        <begin position="168"/>
        <end position="185"/>
    </location>
</feature>
<feature type="transmembrane region" description="Helical" evidence="7">
    <location>
        <begin position="258"/>
        <end position="277"/>
    </location>
</feature>
<keyword evidence="4 7" id="KW-0812">Transmembrane</keyword>
<evidence type="ECO:0000256" key="6">
    <source>
        <dbReference type="ARBA" id="ARBA00023136"/>
    </source>
</evidence>
<feature type="domain" description="Major facilitator superfamily (MFS) profile" evidence="8">
    <location>
        <begin position="13"/>
        <end position="406"/>
    </location>
</feature>
<feature type="transmembrane region" description="Helical" evidence="7">
    <location>
        <begin position="381"/>
        <end position="401"/>
    </location>
</feature>
<proteinExistence type="predicted"/>
<dbReference type="InterPro" id="IPR011701">
    <property type="entry name" value="MFS"/>
</dbReference>
<evidence type="ECO:0000256" key="3">
    <source>
        <dbReference type="ARBA" id="ARBA00022475"/>
    </source>
</evidence>
<sequence length="412" mass="45195">MSSSYREIIGNYSFRVLWLAQIISQIAMNMLSFVLAIQVYQKTFSNTAVSLMLLTFGIPSIIFGVLAGGIVDRFDKRKILMFCNLGRFFILIAYAFFHENLLMLYLLSIAVSILTQLFIPAEAPSIPQLLPKKNLMPANSLFTITFYLSTIIGSIAAGPFLGSMGSRTVFLMMAVFMFAAFVLTSRLPGLISGNKTVLKLNFPGLIKPIFEGFVFIYRHPRIKHSLYLMTFSQSLIVTLAVLAPGFAHRILMTDIKDASLLVLGPAALGIISGALLVGSIGNRFLKGSLILTGLIMTGVSLILLAILSMNVYGPMLYFIMLLLFLTGLSNSLINVPTSTILQQESETGIRGRIYGVMTSLTGGFSILPVLFSGLMADFVGISRTLVVIGIFVLGMAVFYFIKRNKLTAYQQV</sequence>
<dbReference type="PROSITE" id="PS50850">
    <property type="entry name" value="MFS"/>
    <property type="match status" value="1"/>
</dbReference>
<comment type="subcellular location">
    <subcellularLocation>
        <location evidence="1">Cell membrane</location>
        <topology evidence="1">Multi-pass membrane protein</topology>
    </subcellularLocation>
</comment>
<accession>A0A0G0ZEG7</accession>
<dbReference type="Pfam" id="PF07690">
    <property type="entry name" value="MFS_1"/>
    <property type="match status" value="1"/>
</dbReference>
<dbReference type="GO" id="GO:0022857">
    <property type="term" value="F:transmembrane transporter activity"/>
    <property type="evidence" value="ECO:0007669"/>
    <property type="project" value="InterPro"/>
</dbReference>
<dbReference type="Proteomes" id="UP000034320">
    <property type="component" value="Unassembled WGS sequence"/>
</dbReference>
<feature type="transmembrane region" description="Helical" evidence="7">
    <location>
        <begin position="353"/>
        <end position="375"/>
    </location>
</feature>
<feature type="transmembrane region" description="Helical" evidence="7">
    <location>
        <begin position="289"/>
        <end position="309"/>
    </location>
</feature>
<organism evidence="9 10">
    <name type="scientific">Candidatus Gottesmanbacteria bacterium GW2011_GWA2_42_18</name>
    <dbReference type="NCBI Taxonomy" id="1618442"/>
    <lineage>
        <taxon>Bacteria</taxon>
        <taxon>Candidatus Gottesmaniibacteriota</taxon>
    </lineage>
</organism>
<gene>
    <name evidence="9" type="ORF">UV09_C0009G0003</name>
</gene>
<evidence type="ECO:0000313" key="10">
    <source>
        <dbReference type="Proteomes" id="UP000034320"/>
    </source>
</evidence>
<evidence type="ECO:0000256" key="4">
    <source>
        <dbReference type="ARBA" id="ARBA00022692"/>
    </source>
</evidence>
<dbReference type="SUPFAM" id="SSF103473">
    <property type="entry name" value="MFS general substrate transporter"/>
    <property type="match status" value="1"/>
</dbReference>
<evidence type="ECO:0000256" key="5">
    <source>
        <dbReference type="ARBA" id="ARBA00022989"/>
    </source>
</evidence>
<name>A0A0G0ZEG7_9BACT</name>
<dbReference type="AlphaFoldDB" id="A0A0G0ZEG7"/>
<evidence type="ECO:0000256" key="7">
    <source>
        <dbReference type="SAM" id="Phobius"/>
    </source>
</evidence>
<keyword evidence="2" id="KW-0813">Transport</keyword>
<evidence type="ECO:0000256" key="1">
    <source>
        <dbReference type="ARBA" id="ARBA00004651"/>
    </source>
</evidence>
<keyword evidence="5 7" id="KW-1133">Transmembrane helix</keyword>
<evidence type="ECO:0000313" key="9">
    <source>
        <dbReference type="EMBL" id="KKS47064.1"/>
    </source>
</evidence>
<evidence type="ECO:0000259" key="8">
    <source>
        <dbReference type="PROSITE" id="PS50850"/>
    </source>
</evidence>
<comment type="caution">
    <text evidence="9">The sequence shown here is derived from an EMBL/GenBank/DDBJ whole genome shotgun (WGS) entry which is preliminary data.</text>
</comment>
<feature type="transmembrane region" description="Helical" evidence="7">
    <location>
        <begin position="141"/>
        <end position="162"/>
    </location>
</feature>
<feature type="transmembrane region" description="Helical" evidence="7">
    <location>
        <begin position="79"/>
        <end position="97"/>
    </location>
</feature>
<dbReference type="Gene3D" id="1.20.1250.20">
    <property type="entry name" value="MFS general substrate transporter like domains"/>
    <property type="match status" value="1"/>
</dbReference>
<keyword evidence="3" id="KW-1003">Cell membrane</keyword>
<dbReference type="PANTHER" id="PTHR43266:SF2">
    <property type="entry name" value="MAJOR FACILITATOR SUPERFAMILY (MFS) PROFILE DOMAIN-CONTAINING PROTEIN"/>
    <property type="match status" value="1"/>
</dbReference>
<reference evidence="9 10" key="1">
    <citation type="journal article" date="2015" name="Nature">
        <title>rRNA introns, odd ribosomes, and small enigmatic genomes across a large radiation of phyla.</title>
        <authorList>
            <person name="Brown C.T."/>
            <person name="Hug L.A."/>
            <person name="Thomas B.C."/>
            <person name="Sharon I."/>
            <person name="Castelle C.J."/>
            <person name="Singh A."/>
            <person name="Wilkins M.J."/>
            <person name="Williams K.H."/>
            <person name="Banfield J.F."/>
        </authorList>
    </citation>
    <scope>NUCLEOTIDE SEQUENCE [LARGE SCALE GENOMIC DNA]</scope>
</reference>
<dbReference type="InterPro" id="IPR036259">
    <property type="entry name" value="MFS_trans_sf"/>
</dbReference>
<feature type="transmembrane region" description="Helical" evidence="7">
    <location>
        <begin position="103"/>
        <end position="121"/>
    </location>
</feature>
<dbReference type="CDD" id="cd06173">
    <property type="entry name" value="MFS_MefA_like"/>
    <property type="match status" value="1"/>
</dbReference>